<dbReference type="EnsemblPlants" id="ORUFI06G02690.1">
    <property type="protein sequence ID" value="ORUFI06G02690.1"/>
    <property type="gene ID" value="ORUFI06G02690"/>
</dbReference>
<evidence type="ECO:0000313" key="1">
    <source>
        <dbReference type="EnsemblPlants" id="ORUFI06G02690.1"/>
    </source>
</evidence>
<dbReference type="Proteomes" id="UP000008022">
    <property type="component" value="Unassembled WGS sequence"/>
</dbReference>
<evidence type="ECO:0000313" key="2">
    <source>
        <dbReference type="Proteomes" id="UP000008022"/>
    </source>
</evidence>
<sequence>MYAPAEPFRAASVEQWLQWQLQGSKTFSFTVEGTRGRLSHPNTFREMSRCSRQGWDGISRNLERNETHRQLGQQLALASRNIQIIEKIRKEMVFFYHGELGLGGGGA</sequence>
<organism evidence="1 2">
    <name type="scientific">Oryza rufipogon</name>
    <name type="common">Brownbeard rice</name>
    <name type="synonym">Asian wild rice</name>
    <dbReference type="NCBI Taxonomy" id="4529"/>
    <lineage>
        <taxon>Eukaryota</taxon>
        <taxon>Viridiplantae</taxon>
        <taxon>Streptophyta</taxon>
        <taxon>Embryophyta</taxon>
        <taxon>Tracheophyta</taxon>
        <taxon>Spermatophyta</taxon>
        <taxon>Magnoliopsida</taxon>
        <taxon>Liliopsida</taxon>
        <taxon>Poales</taxon>
        <taxon>Poaceae</taxon>
        <taxon>BOP clade</taxon>
        <taxon>Oryzoideae</taxon>
        <taxon>Oryzeae</taxon>
        <taxon>Oryzinae</taxon>
        <taxon>Oryza</taxon>
    </lineage>
</organism>
<accession>A0A0E0PTB9</accession>
<proteinExistence type="predicted"/>
<dbReference type="HOGENOM" id="CLU_2214287_0_0_1"/>
<protein>
    <submittedName>
        <fullName evidence="1">Uncharacterized protein</fullName>
    </submittedName>
</protein>
<reference evidence="1" key="2">
    <citation type="submission" date="2015-06" db="UniProtKB">
        <authorList>
            <consortium name="EnsemblPlants"/>
        </authorList>
    </citation>
    <scope>IDENTIFICATION</scope>
</reference>
<dbReference type="AlphaFoldDB" id="A0A0E0PTB9"/>
<name>A0A0E0PTB9_ORYRU</name>
<keyword evidence="2" id="KW-1185">Reference proteome</keyword>
<dbReference type="Gramene" id="ORUFI06G02690.1">
    <property type="protein sequence ID" value="ORUFI06G02690.1"/>
    <property type="gene ID" value="ORUFI06G02690"/>
</dbReference>
<reference evidence="2" key="1">
    <citation type="submission" date="2013-06" db="EMBL/GenBank/DDBJ databases">
        <authorList>
            <person name="Zhao Q."/>
        </authorList>
    </citation>
    <scope>NUCLEOTIDE SEQUENCE</scope>
    <source>
        <strain evidence="2">cv. W1943</strain>
    </source>
</reference>